<keyword evidence="3" id="KW-1185">Reference proteome</keyword>
<reference evidence="2 3" key="1">
    <citation type="submission" date="2022-11" db="EMBL/GenBank/DDBJ databases">
        <title>Study of microbial diversity in lake waters.</title>
        <authorList>
            <person name="Zhang J."/>
        </authorList>
    </citation>
    <scope>NUCLEOTIDE SEQUENCE [LARGE SCALE GENOMIC DNA]</scope>
    <source>
        <strain evidence="2 3">DT12</strain>
    </source>
</reference>
<gene>
    <name evidence="2" type="ORF">OS242_17265</name>
</gene>
<comment type="caution">
    <text evidence="2">The sequence shown here is derived from an EMBL/GenBank/DDBJ whole genome shotgun (WGS) entry which is preliminary data.</text>
</comment>
<feature type="transmembrane region" description="Helical" evidence="1">
    <location>
        <begin position="54"/>
        <end position="74"/>
    </location>
</feature>
<organism evidence="2 3">
    <name type="scientific">Tumebacillus lacus</name>
    <dbReference type="NCBI Taxonomy" id="2995335"/>
    <lineage>
        <taxon>Bacteria</taxon>
        <taxon>Bacillati</taxon>
        <taxon>Bacillota</taxon>
        <taxon>Bacilli</taxon>
        <taxon>Bacillales</taxon>
        <taxon>Alicyclobacillaceae</taxon>
        <taxon>Tumebacillus</taxon>
    </lineage>
</organism>
<protein>
    <submittedName>
        <fullName evidence="2">Uncharacterized protein</fullName>
    </submittedName>
</protein>
<accession>A0ABT3X485</accession>
<feature type="transmembrane region" description="Helical" evidence="1">
    <location>
        <begin position="6"/>
        <end position="25"/>
    </location>
</feature>
<evidence type="ECO:0000313" key="3">
    <source>
        <dbReference type="Proteomes" id="UP001208017"/>
    </source>
</evidence>
<feature type="transmembrane region" description="Helical" evidence="1">
    <location>
        <begin position="32"/>
        <end position="48"/>
    </location>
</feature>
<sequence>MSAALYIFVFLLFLIASFGVGFIINMLIKGKPWSSTVIAVGLSIYFLISMEVLVFKLLLVTPIIIGGVVATYTIRTLQARGFKMFG</sequence>
<evidence type="ECO:0000313" key="2">
    <source>
        <dbReference type="EMBL" id="MCX7571695.1"/>
    </source>
</evidence>
<dbReference type="RefSeq" id="WP_267152943.1">
    <property type="nucleotide sequence ID" value="NZ_JAPMLT010000012.1"/>
</dbReference>
<name>A0ABT3X485_9BACL</name>
<dbReference type="EMBL" id="JAPMLT010000012">
    <property type="protein sequence ID" value="MCX7571695.1"/>
    <property type="molecule type" value="Genomic_DNA"/>
</dbReference>
<evidence type="ECO:0000256" key="1">
    <source>
        <dbReference type="SAM" id="Phobius"/>
    </source>
</evidence>
<keyword evidence="1" id="KW-0472">Membrane</keyword>
<keyword evidence="1" id="KW-1133">Transmembrane helix</keyword>
<keyword evidence="1" id="KW-0812">Transmembrane</keyword>
<proteinExistence type="predicted"/>
<dbReference type="Proteomes" id="UP001208017">
    <property type="component" value="Unassembled WGS sequence"/>
</dbReference>